<evidence type="ECO:0000313" key="3">
    <source>
        <dbReference type="Proteomes" id="UP000003009"/>
    </source>
</evidence>
<dbReference type="AlphaFoldDB" id="C4GGD7"/>
<sequence>MSIFLGCINFANFLSIAGAEGSATSQPVSSTSQKFPLASLPRPSASKQRQPDPKKLWFQAA</sequence>
<protein>
    <submittedName>
        <fullName evidence="2">Uncharacterized protein</fullName>
    </submittedName>
</protein>
<accession>C4GGD7</accession>
<feature type="compositionally biased region" description="Polar residues" evidence="1">
    <location>
        <begin position="22"/>
        <end position="34"/>
    </location>
</feature>
<dbReference type="EMBL" id="ACJW02000002">
    <property type="protein sequence ID" value="EEP69291.1"/>
    <property type="molecule type" value="Genomic_DNA"/>
</dbReference>
<evidence type="ECO:0000313" key="2">
    <source>
        <dbReference type="EMBL" id="EEP69291.1"/>
    </source>
</evidence>
<comment type="caution">
    <text evidence="2">The sequence shown here is derived from an EMBL/GenBank/DDBJ whole genome shotgun (WGS) entry which is preliminary data.</text>
</comment>
<dbReference type="Proteomes" id="UP000003009">
    <property type="component" value="Unassembled WGS sequence"/>
</dbReference>
<reference evidence="2" key="1">
    <citation type="submission" date="2009-04" db="EMBL/GenBank/DDBJ databases">
        <authorList>
            <person name="Weinstock G."/>
            <person name="Sodergren E."/>
            <person name="Clifton S."/>
            <person name="Fulton L."/>
            <person name="Fulton B."/>
            <person name="Courtney L."/>
            <person name="Fronick C."/>
            <person name="Harrison M."/>
            <person name="Strong C."/>
            <person name="Farmer C."/>
            <person name="Delahaunty K."/>
            <person name="Markovic C."/>
            <person name="Hall O."/>
            <person name="Minx P."/>
            <person name="Tomlinson C."/>
            <person name="Mitreva M."/>
            <person name="Nelson J."/>
            <person name="Hou S."/>
            <person name="Wollam A."/>
            <person name="Pepin K.H."/>
            <person name="Johnson M."/>
            <person name="Bhonagiri V."/>
            <person name="Nash W.E."/>
            <person name="Warren W."/>
            <person name="Chinwalla A."/>
            <person name="Mardis E.R."/>
            <person name="Wilson R.K."/>
        </authorList>
    </citation>
    <scope>NUCLEOTIDE SEQUENCE [LARGE SCALE GENOMIC DNA]</scope>
    <source>
        <strain evidence="2">ATCC 51147</strain>
    </source>
</reference>
<name>C4GGD7_9NEIS</name>
<organism evidence="2 3">
    <name type="scientific">Kingella oralis ATCC 51147</name>
    <dbReference type="NCBI Taxonomy" id="629741"/>
    <lineage>
        <taxon>Bacteria</taxon>
        <taxon>Pseudomonadati</taxon>
        <taxon>Pseudomonadota</taxon>
        <taxon>Betaproteobacteria</taxon>
        <taxon>Neisseriales</taxon>
        <taxon>Neisseriaceae</taxon>
        <taxon>Kingella</taxon>
    </lineage>
</organism>
<proteinExistence type="predicted"/>
<dbReference type="HOGENOM" id="CLU_2916436_0_0_4"/>
<feature type="region of interest" description="Disordered" evidence="1">
    <location>
        <begin position="22"/>
        <end position="61"/>
    </location>
</feature>
<evidence type="ECO:0000256" key="1">
    <source>
        <dbReference type="SAM" id="MobiDB-lite"/>
    </source>
</evidence>
<dbReference type="STRING" id="629741.GCWU000324_01204"/>
<keyword evidence="3" id="KW-1185">Reference proteome</keyword>
<gene>
    <name evidence="2" type="ORF">GCWU000324_01204</name>
</gene>